<accession>A0A0G2Y601</accession>
<dbReference type="EMBL" id="KM982401">
    <property type="protein sequence ID" value="AKI79187.1"/>
    <property type="molecule type" value="Genomic_DNA"/>
</dbReference>
<proteinExistence type="inferred from homology"/>
<comment type="similarity">
    <text evidence="1">Belongs to the short-chain dehydrogenases/reductases (SDR) family.</text>
</comment>
<dbReference type="Pfam" id="PF00106">
    <property type="entry name" value="adh_short"/>
    <property type="match status" value="1"/>
</dbReference>
<dbReference type="PANTHER" id="PTHR42760:SF132">
    <property type="entry name" value="SHORT-CHAIN DEHYDROGENASE_REDUCTASE FAMILY PROTEIN"/>
    <property type="match status" value="1"/>
</dbReference>
<dbReference type="PRINTS" id="PR00081">
    <property type="entry name" value="GDHRDH"/>
</dbReference>
<evidence type="ECO:0000256" key="1">
    <source>
        <dbReference type="ARBA" id="ARBA00006484"/>
    </source>
</evidence>
<protein>
    <submittedName>
        <fullName evidence="3">Putative short-chain type dehydrogenase/reductase</fullName>
    </submittedName>
</protein>
<evidence type="ECO:0000313" key="3">
    <source>
        <dbReference type="EMBL" id="AKI79187.1"/>
    </source>
</evidence>
<dbReference type="Proteomes" id="UP000241474">
    <property type="component" value="Segment"/>
</dbReference>
<dbReference type="GO" id="GO:0016616">
    <property type="term" value="F:oxidoreductase activity, acting on the CH-OH group of donors, NAD or NADP as acceptor"/>
    <property type="evidence" value="ECO:0007669"/>
    <property type="project" value="TreeGrafter"/>
</dbReference>
<keyword evidence="2" id="KW-0812">Transmembrane</keyword>
<dbReference type="InterPro" id="IPR002347">
    <property type="entry name" value="SDR_fam"/>
</dbReference>
<dbReference type="Pfam" id="PF13561">
    <property type="entry name" value="adh_short_C2"/>
    <property type="match status" value="1"/>
</dbReference>
<sequence>MRFSDSVVLIFGGTTGIGLMTTIDFIIHNTSHIILASRSKWKWKRAIEKIQNIFGDLVNLSNEFNISVLNSTVEYIPCDIRIENDVKQTIQKTIDKYHYINVYFNNAGIQPTTGHTDGDITEIEIPSEKLFDGTIVYKISQNNSNNDNLNNDNSNNDNSSVCSTPASSYCENPIATFIMGMTFCLKHEVKFALEQKSNIPVSIINMSSRNGVNIPSSDRPIYSACKAFIHSMTQTIATQSAKLGIEKNRSIRVNCIAPGPILTPLEIPIFLPYKKNVFEPLTNLELQQFQEIGSHGVPMKRTGTTNEISPTVLFLADYNQSSYITGSTITIDGGYTASPLIG</sequence>
<dbReference type="Gene3D" id="3.40.50.720">
    <property type="entry name" value="NAD(P)-binding Rossmann-like Domain"/>
    <property type="match status" value="1"/>
</dbReference>
<evidence type="ECO:0000256" key="2">
    <source>
        <dbReference type="SAM" id="Phobius"/>
    </source>
</evidence>
<organism evidence="3 4">
    <name type="scientific">Acanthamoeba polyphaga mimivirus</name>
    <name type="common">APMV</name>
    <dbReference type="NCBI Taxonomy" id="212035"/>
    <lineage>
        <taxon>Viruses</taxon>
        <taxon>Varidnaviria</taxon>
        <taxon>Bamfordvirae</taxon>
        <taxon>Nucleocytoviricota</taxon>
        <taxon>Megaviricetes</taxon>
        <taxon>Imitervirales</taxon>
        <taxon>Mimiviridae</taxon>
        <taxon>Megamimivirinae</taxon>
        <taxon>Mimivirus</taxon>
        <taxon>Mimivirus bradfordmassiliense</taxon>
    </lineage>
</organism>
<keyword evidence="2" id="KW-0472">Membrane</keyword>
<keyword evidence="2" id="KW-1133">Transmembrane helix</keyword>
<feature type="transmembrane region" description="Helical" evidence="2">
    <location>
        <begin position="7"/>
        <end position="27"/>
    </location>
</feature>
<organismHost>
    <name type="scientific">Acanthamoeba polyphaga</name>
    <name type="common">Amoeba</name>
    <dbReference type="NCBI Taxonomy" id="5757"/>
</organismHost>
<dbReference type="CDD" id="cd05233">
    <property type="entry name" value="SDR_c"/>
    <property type="match status" value="1"/>
</dbReference>
<name>A0A0G2Y601_MIMIV</name>
<dbReference type="InterPro" id="IPR036291">
    <property type="entry name" value="NAD(P)-bd_dom_sf"/>
</dbReference>
<reference evidence="3 4" key="1">
    <citation type="submission" date="2014-10" db="EMBL/GenBank/DDBJ databases">
        <title>Pan-genome analysis of Brazilian lineage A amoebal mimiviruses.</title>
        <authorList>
            <person name="Assis F.L."/>
            <person name="Abrahao J.S."/>
            <person name="Kroon E.G."/>
            <person name="Dornas F.P."/>
            <person name="Andrade K.R."/>
            <person name="Borato P.V.M."/>
            <person name="Pilotto M.R."/>
            <person name="Benamar S."/>
            <person name="LaScola B."/>
            <person name="Colson P."/>
        </authorList>
    </citation>
    <scope>NUCLEOTIDE SEQUENCE [LARGE SCALE GENOMIC DNA]</scope>
    <source>
        <strain evidence="3 4">Oyster</strain>
    </source>
</reference>
<dbReference type="SUPFAM" id="SSF51735">
    <property type="entry name" value="NAD(P)-binding Rossmann-fold domains"/>
    <property type="match status" value="1"/>
</dbReference>
<evidence type="ECO:0000313" key="4">
    <source>
        <dbReference type="Proteomes" id="UP000241474"/>
    </source>
</evidence>
<dbReference type="PANTHER" id="PTHR42760">
    <property type="entry name" value="SHORT-CHAIN DEHYDROGENASES/REDUCTASES FAMILY MEMBER"/>
    <property type="match status" value="1"/>
</dbReference>